<organism evidence="2 3">
    <name type="scientific">Sphingomonas qomolangmaensis</name>
    <dbReference type="NCBI Taxonomy" id="2918765"/>
    <lineage>
        <taxon>Bacteria</taxon>
        <taxon>Pseudomonadati</taxon>
        <taxon>Pseudomonadota</taxon>
        <taxon>Alphaproteobacteria</taxon>
        <taxon>Sphingomonadales</taxon>
        <taxon>Sphingomonadaceae</taxon>
        <taxon>Sphingomonas</taxon>
    </lineage>
</organism>
<gene>
    <name evidence="2" type="ORF">NMP03_04735</name>
</gene>
<dbReference type="InterPro" id="IPR050983">
    <property type="entry name" value="GST_Omega/HSP26"/>
</dbReference>
<name>A0ABY5LCI1_9SPHN</name>
<evidence type="ECO:0000313" key="3">
    <source>
        <dbReference type="Proteomes" id="UP001058533"/>
    </source>
</evidence>
<dbReference type="Gene3D" id="3.40.30.10">
    <property type="entry name" value="Glutaredoxin"/>
    <property type="match status" value="1"/>
</dbReference>
<dbReference type="RefSeq" id="WP_256507376.1">
    <property type="nucleotide sequence ID" value="NZ_CP101740.1"/>
</dbReference>
<evidence type="ECO:0000313" key="2">
    <source>
        <dbReference type="EMBL" id="UUL83537.1"/>
    </source>
</evidence>
<dbReference type="SUPFAM" id="SSF52833">
    <property type="entry name" value="Thioredoxin-like"/>
    <property type="match status" value="1"/>
</dbReference>
<protein>
    <submittedName>
        <fullName evidence="2">Glutathione S-transferase</fullName>
    </submittedName>
</protein>
<dbReference type="CDD" id="cd03196">
    <property type="entry name" value="GST_C_5"/>
    <property type="match status" value="1"/>
</dbReference>
<accession>A0ABY5LCI1</accession>
<dbReference type="EMBL" id="CP101740">
    <property type="protein sequence ID" value="UUL83537.1"/>
    <property type="molecule type" value="Genomic_DNA"/>
</dbReference>
<dbReference type="SUPFAM" id="SSF47616">
    <property type="entry name" value="GST C-terminal domain-like"/>
    <property type="match status" value="1"/>
</dbReference>
<evidence type="ECO:0000259" key="1">
    <source>
        <dbReference type="PROSITE" id="PS50404"/>
    </source>
</evidence>
<dbReference type="Gene3D" id="1.20.1050.10">
    <property type="match status" value="1"/>
</dbReference>
<dbReference type="InterPro" id="IPR004045">
    <property type="entry name" value="Glutathione_S-Trfase_N"/>
</dbReference>
<dbReference type="Pfam" id="PF13409">
    <property type="entry name" value="GST_N_2"/>
    <property type="match status" value="1"/>
</dbReference>
<dbReference type="InterPro" id="IPR036282">
    <property type="entry name" value="Glutathione-S-Trfase_C_sf"/>
</dbReference>
<feature type="domain" description="GST N-terminal" evidence="1">
    <location>
        <begin position="1"/>
        <end position="66"/>
    </location>
</feature>
<dbReference type="PROSITE" id="PS50404">
    <property type="entry name" value="GST_NTER"/>
    <property type="match status" value="1"/>
</dbReference>
<reference evidence="2" key="1">
    <citation type="submission" date="2022-07" db="EMBL/GenBank/DDBJ databases">
        <title>Sphingomonas sp. nov., a novel bacterium isolated from the north slope of the Mount Everest.</title>
        <authorList>
            <person name="Cui X."/>
            <person name="Liu Y."/>
        </authorList>
    </citation>
    <scope>NUCLEOTIDE SEQUENCE</scope>
    <source>
        <strain evidence="2">S5-59</strain>
    </source>
</reference>
<keyword evidence="3" id="KW-1185">Reference proteome</keyword>
<dbReference type="InterPro" id="IPR036249">
    <property type="entry name" value="Thioredoxin-like_sf"/>
</dbReference>
<dbReference type="PANTHER" id="PTHR43968:SF6">
    <property type="entry name" value="GLUTATHIONE S-TRANSFERASE OMEGA"/>
    <property type="match status" value="1"/>
</dbReference>
<dbReference type="PANTHER" id="PTHR43968">
    <property type="match status" value="1"/>
</dbReference>
<sequence>MRARLALAVSGTRHELREVKLSAKPDAMLAASPKGTVPVLVLPDGTVIDESLAIMRHALAQRDPEGWLDRDQPALIARNDGAFKHDLDRYKYPERSGSVAVEHRQRALDFVRELNERLADGGELGGRTRGLADAAIMPFIRQFVAVDAAWFETQRLARVETWLAGHLASDLFAAIMHRAPVWAPGNTPVLVGA</sequence>
<dbReference type="Proteomes" id="UP001058533">
    <property type="component" value="Chromosome"/>
</dbReference>
<proteinExistence type="predicted"/>